<name>A0A1Y1U719_9TREE</name>
<dbReference type="InParanoid" id="A0A1Y1U719"/>
<keyword evidence="2" id="KW-1185">Reference proteome</keyword>
<protein>
    <submittedName>
        <fullName evidence="1">Uncharacterized protein</fullName>
    </submittedName>
</protein>
<gene>
    <name evidence="1" type="ORF">BD324DRAFT_201772</name>
</gene>
<sequence length="73" mass="8303">MALGHPLPEIPDGSVWKQKAVRDAETQLVDRVKKGNGAHLFLLSLTRRMYLFAQYAVEHDDLLNYLGRVKLVV</sequence>
<reference evidence="1 2" key="1">
    <citation type="submission" date="2017-03" db="EMBL/GenBank/DDBJ databases">
        <title>Widespread Adenine N6-methylation of Active Genes in Fungi.</title>
        <authorList>
            <consortium name="DOE Joint Genome Institute"/>
            <person name="Mondo S.J."/>
            <person name="Dannebaum R.O."/>
            <person name="Kuo R.C."/>
            <person name="Louie K.B."/>
            <person name="Bewick A.J."/>
            <person name="Labutti K."/>
            <person name="Haridas S."/>
            <person name="Kuo A."/>
            <person name="Salamov A."/>
            <person name="Ahrendt S.R."/>
            <person name="Lau R."/>
            <person name="Bowen B.P."/>
            <person name="Lipzen A."/>
            <person name="Sullivan W."/>
            <person name="Andreopoulos W.B."/>
            <person name="Clum A."/>
            <person name="Lindquist E."/>
            <person name="Daum C."/>
            <person name="Northen T.R."/>
            <person name="Ramamoorthy G."/>
            <person name="Schmitz R.J."/>
            <person name="Gryganskyi A."/>
            <person name="Culley D."/>
            <person name="Magnuson J."/>
            <person name="James T.Y."/>
            <person name="O'Malley M.A."/>
            <person name="Stajich J.E."/>
            <person name="Spatafora J.W."/>
            <person name="Visel A."/>
            <person name="Grigoriev I.V."/>
        </authorList>
    </citation>
    <scope>NUCLEOTIDE SEQUENCE [LARGE SCALE GENOMIC DNA]</scope>
    <source>
        <strain evidence="1 2">NRRL Y-17943</strain>
    </source>
</reference>
<dbReference type="GeneID" id="33553974"/>
<dbReference type="EMBL" id="NBSH01000017">
    <property type="protein sequence ID" value="ORX33820.1"/>
    <property type="molecule type" value="Genomic_DNA"/>
</dbReference>
<accession>A0A1Y1U719</accession>
<dbReference type="Proteomes" id="UP000193218">
    <property type="component" value="Unassembled WGS sequence"/>
</dbReference>
<comment type="caution">
    <text evidence="1">The sequence shown here is derived from an EMBL/GenBank/DDBJ whole genome shotgun (WGS) entry which is preliminary data.</text>
</comment>
<evidence type="ECO:0000313" key="2">
    <source>
        <dbReference type="Proteomes" id="UP000193218"/>
    </source>
</evidence>
<dbReference type="RefSeq" id="XP_021868119.1">
    <property type="nucleotide sequence ID" value="XM_022012166.1"/>
</dbReference>
<evidence type="ECO:0000313" key="1">
    <source>
        <dbReference type="EMBL" id="ORX33820.1"/>
    </source>
</evidence>
<dbReference type="AlphaFoldDB" id="A0A1Y1U719"/>
<organism evidence="1 2">
    <name type="scientific">Kockovaella imperatae</name>
    <dbReference type="NCBI Taxonomy" id="4999"/>
    <lineage>
        <taxon>Eukaryota</taxon>
        <taxon>Fungi</taxon>
        <taxon>Dikarya</taxon>
        <taxon>Basidiomycota</taxon>
        <taxon>Agaricomycotina</taxon>
        <taxon>Tremellomycetes</taxon>
        <taxon>Tremellales</taxon>
        <taxon>Cuniculitremaceae</taxon>
        <taxon>Kockovaella</taxon>
    </lineage>
</organism>
<proteinExistence type="predicted"/>